<protein>
    <submittedName>
        <fullName evidence="2">YHS</fullName>
    </submittedName>
</protein>
<dbReference type="Pfam" id="PF04945">
    <property type="entry name" value="YHS"/>
    <property type="match status" value="1"/>
</dbReference>
<dbReference type="RefSeq" id="WP_009849655.1">
    <property type="nucleotide sequence ID" value="NZ_DS022294.1"/>
</dbReference>
<dbReference type="GO" id="GO:0016491">
    <property type="term" value="F:oxidoreductase activity"/>
    <property type="evidence" value="ECO:0007669"/>
    <property type="project" value="InterPro"/>
</dbReference>
<dbReference type="HOGENOM" id="CLU_136763_0_0_0"/>
<keyword evidence="3" id="KW-1185">Reference proteome</keyword>
<dbReference type="Proteomes" id="UP000005297">
    <property type="component" value="Unassembled WGS sequence"/>
</dbReference>
<dbReference type="eggNOG" id="COG3350">
    <property type="taxonomic scope" value="Bacteria"/>
</dbReference>
<dbReference type="InterPro" id="IPR007029">
    <property type="entry name" value="YHS_dom"/>
</dbReference>
<dbReference type="AlphaFoldDB" id="Q0F1J9"/>
<gene>
    <name evidence="2" type="ORF">SPV1_10686</name>
</gene>
<name>Q0F1J9_9PROT</name>
<organism evidence="2 3">
    <name type="scientific">Mariprofundus ferrooxydans PV-1</name>
    <dbReference type="NCBI Taxonomy" id="314345"/>
    <lineage>
        <taxon>Bacteria</taxon>
        <taxon>Pseudomonadati</taxon>
        <taxon>Pseudomonadota</taxon>
        <taxon>Candidatius Mariprofundia</taxon>
        <taxon>Mariprofundales</taxon>
        <taxon>Mariprofundaceae</taxon>
        <taxon>Mariprofundus</taxon>
    </lineage>
</organism>
<evidence type="ECO:0000259" key="1">
    <source>
        <dbReference type="SMART" id="SM00746"/>
    </source>
</evidence>
<dbReference type="SMART" id="SM00746">
    <property type="entry name" value="TRASH"/>
    <property type="match status" value="1"/>
</dbReference>
<dbReference type="InterPro" id="IPR011017">
    <property type="entry name" value="TRASH_dom"/>
</dbReference>
<dbReference type="InParanoid" id="Q0F1J9"/>
<reference evidence="2 3" key="1">
    <citation type="submission" date="2006-09" db="EMBL/GenBank/DDBJ databases">
        <authorList>
            <person name="Emerson D."/>
            <person name="Ferriera S."/>
            <person name="Johnson J."/>
            <person name="Kravitz S."/>
            <person name="Halpern A."/>
            <person name="Remington K."/>
            <person name="Beeson K."/>
            <person name="Tran B."/>
            <person name="Rogers Y.-H."/>
            <person name="Friedman R."/>
            <person name="Venter J.C."/>
        </authorList>
    </citation>
    <scope>NUCLEOTIDE SEQUENCE [LARGE SCALE GENOMIC DNA]</scope>
    <source>
        <strain evidence="2 3">PV-1</strain>
    </source>
</reference>
<evidence type="ECO:0000313" key="3">
    <source>
        <dbReference type="Proteomes" id="UP000005297"/>
    </source>
</evidence>
<accession>Q0F1J9</accession>
<sequence>MQLMHMEEHTCPVCGMDAKDSTVHAEHTGIEYYFCTPQCRENFIARPQLYLGRQSAKSAGREIIKRRSFSLDQVIEGEMQAQLIQTMKQMMGVRDVEVNGRDVAITYDLLEATAEQMERALADAGAALGSGWAARLKRGWVQYTEENELDNLATGDAACCNKPPAKG</sequence>
<comment type="caution">
    <text evidence="2">The sequence shown here is derived from an EMBL/GenBank/DDBJ whole genome shotgun (WGS) entry which is preliminary data.</text>
</comment>
<evidence type="ECO:0000313" key="2">
    <source>
        <dbReference type="EMBL" id="EAU55192.1"/>
    </source>
</evidence>
<dbReference type="Gene3D" id="1.10.620.20">
    <property type="entry name" value="Ribonucleotide Reductase, subunit A"/>
    <property type="match status" value="1"/>
</dbReference>
<proteinExistence type="predicted"/>
<dbReference type="EMBL" id="AATS01000003">
    <property type="protein sequence ID" value="EAU55192.1"/>
    <property type="molecule type" value="Genomic_DNA"/>
</dbReference>
<dbReference type="InterPro" id="IPR012348">
    <property type="entry name" value="RNR-like"/>
</dbReference>
<feature type="domain" description="TRASH" evidence="1">
    <location>
        <begin position="11"/>
        <end position="47"/>
    </location>
</feature>